<dbReference type="SMART" id="SM00345">
    <property type="entry name" value="HTH_GNTR"/>
    <property type="match status" value="1"/>
</dbReference>
<dbReference type="PROSITE" id="PS50949">
    <property type="entry name" value="HTH_GNTR"/>
    <property type="match status" value="1"/>
</dbReference>
<evidence type="ECO:0000313" key="7">
    <source>
        <dbReference type="Proteomes" id="UP000249115"/>
    </source>
</evidence>
<dbReference type="PANTHER" id="PTHR38445:SF10">
    <property type="entry name" value="GNTR-FAMILY TRANSCRIPTIONAL REGULATOR"/>
    <property type="match status" value="1"/>
</dbReference>
<comment type="caution">
    <text evidence="5">The sequence shown here is derived from an EMBL/GenBank/DDBJ whole genome shotgun (WGS) entry which is preliminary data.</text>
</comment>
<sequence>MEFNETKNIFLQIRDWVADQILQGKILTGEKIPSVRDLAVDMEVNRNTVMRSYALMEEEGIIENKRGIGFFVAADAKRNLLKRQKQTFLNDELPSILHQIEVLKLNSEDLQILIQTIQSNDHEIKPD</sequence>
<reference evidence="6 8" key="2">
    <citation type="submission" date="2019-08" db="EMBL/GenBank/DDBJ databases">
        <title>Genome of Algoriphagus ratkowskyi IC026.</title>
        <authorList>
            <person name="Bowman J.P."/>
        </authorList>
    </citation>
    <scope>NUCLEOTIDE SEQUENCE [LARGE SCALE GENOMIC DNA]</scope>
    <source>
        <strain evidence="6 8">IC026</strain>
    </source>
</reference>
<dbReference type="InterPro" id="IPR036388">
    <property type="entry name" value="WH-like_DNA-bd_sf"/>
</dbReference>
<evidence type="ECO:0000313" key="5">
    <source>
        <dbReference type="EMBL" id="PZX61118.1"/>
    </source>
</evidence>
<evidence type="ECO:0000313" key="6">
    <source>
        <dbReference type="EMBL" id="TXD79248.1"/>
    </source>
</evidence>
<keyword evidence="8" id="KW-1185">Reference proteome</keyword>
<dbReference type="GO" id="GO:0003677">
    <property type="term" value="F:DNA binding"/>
    <property type="evidence" value="ECO:0007669"/>
    <property type="project" value="UniProtKB-KW"/>
</dbReference>
<dbReference type="SUPFAM" id="SSF46785">
    <property type="entry name" value="Winged helix' DNA-binding domain"/>
    <property type="match status" value="1"/>
</dbReference>
<evidence type="ECO:0000259" key="4">
    <source>
        <dbReference type="PROSITE" id="PS50949"/>
    </source>
</evidence>
<dbReference type="InterPro" id="IPR036390">
    <property type="entry name" value="WH_DNA-bd_sf"/>
</dbReference>
<dbReference type="CDD" id="cd07377">
    <property type="entry name" value="WHTH_GntR"/>
    <property type="match status" value="1"/>
</dbReference>
<protein>
    <submittedName>
        <fullName evidence="5">DNA-binding transcriptional regulator YhcF (GntR family)</fullName>
    </submittedName>
    <submittedName>
        <fullName evidence="6">GntR family transcriptional regulator</fullName>
    </submittedName>
</protein>
<evidence type="ECO:0000313" key="8">
    <source>
        <dbReference type="Proteomes" id="UP000321927"/>
    </source>
</evidence>
<gene>
    <name evidence="6" type="ORF">ESW18_03150</name>
    <name evidence="5" type="ORF">LV84_00106</name>
</gene>
<dbReference type="Gene3D" id="6.10.250.1220">
    <property type="match status" value="1"/>
</dbReference>
<dbReference type="Proteomes" id="UP000321927">
    <property type="component" value="Unassembled WGS sequence"/>
</dbReference>
<keyword evidence="1" id="KW-0805">Transcription regulation</keyword>
<dbReference type="GO" id="GO:0003700">
    <property type="term" value="F:DNA-binding transcription factor activity"/>
    <property type="evidence" value="ECO:0007669"/>
    <property type="project" value="InterPro"/>
</dbReference>
<organism evidence="5 7">
    <name type="scientific">Algoriphagus ratkowskyi</name>
    <dbReference type="NCBI Taxonomy" id="57028"/>
    <lineage>
        <taxon>Bacteria</taxon>
        <taxon>Pseudomonadati</taxon>
        <taxon>Bacteroidota</taxon>
        <taxon>Cytophagia</taxon>
        <taxon>Cytophagales</taxon>
        <taxon>Cyclobacteriaceae</taxon>
        <taxon>Algoriphagus</taxon>
    </lineage>
</organism>
<accession>A0A2W7RJV5</accession>
<evidence type="ECO:0000256" key="3">
    <source>
        <dbReference type="ARBA" id="ARBA00023163"/>
    </source>
</evidence>
<dbReference type="Gene3D" id="1.10.10.10">
    <property type="entry name" value="Winged helix-like DNA-binding domain superfamily/Winged helix DNA-binding domain"/>
    <property type="match status" value="1"/>
</dbReference>
<dbReference type="EMBL" id="VORV01000002">
    <property type="protein sequence ID" value="TXD79248.1"/>
    <property type="molecule type" value="Genomic_DNA"/>
</dbReference>
<evidence type="ECO:0000256" key="2">
    <source>
        <dbReference type="ARBA" id="ARBA00023125"/>
    </source>
</evidence>
<dbReference type="Proteomes" id="UP000249115">
    <property type="component" value="Unassembled WGS sequence"/>
</dbReference>
<dbReference type="AlphaFoldDB" id="A0A2W7RJV5"/>
<dbReference type="InterPro" id="IPR000524">
    <property type="entry name" value="Tscrpt_reg_HTH_GntR"/>
</dbReference>
<reference evidence="5 7" key="1">
    <citation type="submission" date="2018-06" db="EMBL/GenBank/DDBJ databases">
        <title>Genomic Encyclopedia of Archaeal and Bacterial Type Strains, Phase II (KMG-II): from individual species to whole genera.</title>
        <authorList>
            <person name="Goeker M."/>
        </authorList>
    </citation>
    <scope>NUCLEOTIDE SEQUENCE [LARGE SCALE GENOMIC DNA]</scope>
    <source>
        <strain evidence="5 7">DSM 22686</strain>
    </source>
</reference>
<keyword evidence="3" id="KW-0804">Transcription</keyword>
<keyword evidence="2 5" id="KW-0238">DNA-binding</keyword>
<dbReference type="RefSeq" id="WP_086497964.1">
    <property type="nucleotide sequence ID" value="NZ_MSSV01000001.1"/>
</dbReference>
<dbReference type="OrthoDB" id="362473at2"/>
<proteinExistence type="predicted"/>
<feature type="domain" description="HTH gntR-type" evidence="4">
    <location>
        <begin position="7"/>
        <end position="75"/>
    </location>
</feature>
<evidence type="ECO:0000256" key="1">
    <source>
        <dbReference type="ARBA" id="ARBA00023015"/>
    </source>
</evidence>
<dbReference type="PANTHER" id="PTHR38445">
    <property type="entry name" value="HTH-TYPE TRANSCRIPTIONAL REPRESSOR YTRA"/>
    <property type="match status" value="1"/>
</dbReference>
<name>A0A2W7RJV5_9BACT</name>
<dbReference type="Pfam" id="PF00392">
    <property type="entry name" value="GntR"/>
    <property type="match status" value="1"/>
</dbReference>
<dbReference type="PRINTS" id="PR00035">
    <property type="entry name" value="HTHGNTR"/>
</dbReference>
<dbReference type="EMBL" id="QKZU01000001">
    <property type="protein sequence ID" value="PZX61118.1"/>
    <property type="molecule type" value="Genomic_DNA"/>
</dbReference>